<accession>S4XW30</accession>
<reference evidence="2 3" key="1">
    <citation type="journal article" date="2013" name="Sci. Rep.">
        <title>Extraordinary expansion of a Sorangium cellulosum genome from an alkaline milieu.</title>
        <authorList>
            <person name="Han K."/>
            <person name="Li Z.F."/>
            <person name="Peng R."/>
            <person name="Zhu L.P."/>
            <person name="Zhou T."/>
            <person name="Wang L.G."/>
            <person name="Li S.G."/>
            <person name="Zhang X.B."/>
            <person name="Hu W."/>
            <person name="Wu Z.H."/>
            <person name="Qin N."/>
            <person name="Li Y.Z."/>
        </authorList>
    </citation>
    <scope>NUCLEOTIDE SEQUENCE [LARGE SCALE GENOMIC DNA]</scope>
    <source>
        <strain evidence="2 3">So0157-2</strain>
    </source>
</reference>
<name>S4XW30_SORCE</name>
<proteinExistence type="predicted"/>
<dbReference type="AlphaFoldDB" id="S4XW30"/>
<feature type="region of interest" description="Disordered" evidence="1">
    <location>
        <begin position="62"/>
        <end position="90"/>
    </location>
</feature>
<dbReference type="KEGG" id="scu:SCE1572_19825"/>
<feature type="compositionally biased region" description="Low complexity" evidence="1">
    <location>
        <begin position="62"/>
        <end position="86"/>
    </location>
</feature>
<gene>
    <name evidence="2" type="ORF">SCE1572_19825</name>
</gene>
<dbReference type="STRING" id="1254432.SCE1572_19825"/>
<evidence type="ECO:0000313" key="3">
    <source>
        <dbReference type="Proteomes" id="UP000014803"/>
    </source>
</evidence>
<dbReference type="PATRIC" id="fig|1254432.3.peg.4484"/>
<sequence>MSQADLLLLALFMIFALVSWLGAALGQRREGGREGGAPARAPYDRVPRAPHEAIAIGQRASLSAARRAPAGAPSPTGGADARAATRAPRRATLRSALRHRDSLRQAVVLSEILGRRRELDH</sequence>
<evidence type="ECO:0000256" key="1">
    <source>
        <dbReference type="SAM" id="MobiDB-lite"/>
    </source>
</evidence>
<dbReference type="EMBL" id="CP003969">
    <property type="protein sequence ID" value="AGP36546.1"/>
    <property type="molecule type" value="Genomic_DNA"/>
</dbReference>
<dbReference type="Proteomes" id="UP000014803">
    <property type="component" value="Chromosome"/>
</dbReference>
<dbReference type="RefSeq" id="WP_020735902.1">
    <property type="nucleotide sequence ID" value="NC_021658.1"/>
</dbReference>
<evidence type="ECO:0000313" key="2">
    <source>
        <dbReference type="EMBL" id="AGP36546.1"/>
    </source>
</evidence>
<organism evidence="2 3">
    <name type="scientific">Sorangium cellulosum So0157-2</name>
    <dbReference type="NCBI Taxonomy" id="1254432"/>
    <lineage>
        <taxon>Bacteria</taxon>
        <taxon>Pseudomonadati</taxon>
        <taxon>Myxococcota</taxon>
        <taxon>Polyangia</taxon>
        <taxon>Polyangiales</taxon>
        <taxon>Polyangiaceae</taxon>
        <taxon>Sorangium</taxon>
    </lineage>
</organism>
<protein>
    <submittedName>
        <fullName evidence="2">Uncharacterized protein</fullName>
    </submittedName>
</protein>
<dbReference type="HOGENOM" id="CLU_2036526_0_0_7"/>